<dbReference type="InterPro" id="IPR045155">
    <property type="entry name" value="Beta-lactam_cat"/>
</dbReference>
<dbReference type="AlphaFoldDB" id="A5G729"/>
<dbReference type="STRING" id="351605.Gura_3441"/>
<dbReference type="KEGG" id="gur:Gura_3441"/>
<dbReference type="InterPro" id="IPR012338">
    <property type="entry name" value="Beta-lactam/transpept-like"/>
</dbReference>
<protein>
    <recommendedName>
        <fullName evidence="3">beta-lactamase</fullName>
        <ecNumber evidence="3">3.5.2.6</ecNumber>
    </recommendedName>
</protein>
<dbReference type="Gene3D" id="3.40.710.10">
    <property type="entry name" value="DD-peptidase/beta-lactamase superfamily"/>
    <property type="match status" value="1"/>
</dbReference>
<dbReference type="Proteomes" id="UP000006695">
    <property type="component" value="Chromosome"/>
</dbReference>
<dbReference type="SUPFAM" id="SSF56601">
    <property type="entry name" value="beta-lactamase/transpeptidase-like"/>
    <property type="match status" value="1"/>
</dbReference>
<keyword evidence="4" id="KW-0812">Transmembrane</keyword>
<evidence type="ECO:0000256" key="1">
    <source>
        <dbReference type="ARBA" id="ARBA00001526"/>
    </source>
</evidence>
<reference evidence="6 7" key="1">
    <citation type="submission" date="2007-05" db="EMBL/GenBank/DDBJ databases">
        <title>Complete sequence of Geobacter uraniireducens Rf4.</title>
        <authorList>
            <consortium name="US DOE Joint Genome Institute"/>
            <person name="Copeland A."/>
            <person name="Lucas S."/>
            <person name="Lapidus A."/>
            <person name="Barry K."/>
            <person name="Detter J.C."/>
            <person name="Glavina del Rio T."/>
            <person name="Hammon N."/>
            <person name="Israni S."/>
            <person name="Dalin E."/>
            <person name="Tice H."/>
            <person name="Pitluck S."/>
            <person name="Chertkov O."/>
            <person name="Brettin T."/>
            <person name="Bruce D."/>
            <person name="Han C."/>
            <person name="Schmutz J."/>
            <person name="Larimer F."/>
            <person name="Land M."/>
            <person name="Hauser L."/>
            <person name="Kyrpides N."/>
            <person name="Mikhailova N."/>
            <person name="Shelobolina E."/>
            <person name="Aklujkar M."/>
            <person name="Lovley D."/>
            <person name="Richardson P."/>
        </authorList>
    </citation>
    <scope>NUCLEOTIDE SEQUENCE [LARGE SCALE GENOMIC DNA]</scope>
    <source>
        <strain evidence="6 7">Rf4</strain>
    </source>
</reference>
<sequence length="347" mass="39012">MQGGKINIRHITLYLAMSVLLLGAGWHAHGWYHRHFHSAAHRRVRLTGYRFISPLVDVELPEGYGVRQEPIPFKRKIKDFVQWQIDNGRVRNLSVYYRDLSDGPWFGINEKVEYNPASMMKVPVMIAWLELAEKDPRVLKQTFVFDGKENLSALQTIRPAQTITPGRAYTVEELLRYMISYSDNNATSLLYEGLSAAELEDVLLSMDIDNHPKDDRNSLTVHGFSGFFRVLYNASYLNRNMSEKALQLLSQEDFPQGIVGGVPKGIVVASKFGECNDVLPGEDKQLHEFGIVYHPKGPYILGIMTGGHDLALQAEVIRDISARIYAEVDASLPAKGGSPAKVEPGQK</sequence>
<accession>A5G729</accession>
<keyword evidence="4" id="KW-1133">Transmembrane helix</keyword>
<dbReference type="GO" id="GO:0046677">
    <property type="term" value="P:response to antibiotic"/>
    <property type="evidence" value="ECO:0007669"/>
    <property type="project" value="InterPro"/>
</dbReference>
<evidence type="ECO:0000256" key="4">
    <source>
        <dbReference type="SAM" id="Phobius"/>
    </source>
</evidence>
<feature type="domain" description="Beta-lactamase class A catalytic" evidence="5">
    <location>
        <begin position="94"/>
        <end position="305"/>
    </location>
</feature>
<dbReference type="Pfam" id="PF13354">
    <property type="entry name" value="Beta-lactamase2"/>
    <property type="match status" value="1"/>
</dbReference>
<name>A5G729_GEOUR</name>
<evidence type="ECO:0000259" key="5">
    <source>
        <dbReference type="Pfam" id="PF13354"/>
    </source>
</evidence>
<keyword evidence="7" id="KW-1185">Reference proteome</keyword>
<dbReference type="PANTHER" id="PTHR35333">
    <property type="entry name" value="BETA-LACTAMASE"/>
    <property type="match status" value="1"/>
</dbReference>
<dbReference type="PANTHER" id="PTHR35333:SF3">
    <property type="entry name" value="BETA-LACTAMASE-TYPE TRANSPEPTIDASE FOLD CONTAINING PROTEIN"/>
    <property type="match status" value="1"/>
</dbReference>
<keyword evidence="4" id="KW-0472">Membrane</keyword>
<dbReference type="EC" id="3.5.2.6" evidence="3"/>
<organism evidence="6 7">
    <name type="scientific">Geotalea uraniireducens (strain Rf4)</name>
    <name type="common">Geobacter uraniireducens</name>
    <dbReference type="NCBI Taxonomy" id="351605"/>
    <lineage>
        <taxon>Bacteria</taxon>
        <taxon>Pseudomonadati</taxon>
        <taxon>Thermodesulfobacteriota</taxon>
        <taxon>Desulfuromonadia</taxon>
        <taxon>Geobacterales</taxon>
        <taxon>Geobacteraceae</taxon>
        <taxon>Geotalea</taxon>
    </lineage>
</organism>
<evidence type="ECO:0000256" key="3">
    <source>
        <dbReference type="ARBA" id="ARBA00012865"/>
    </source>
</evidence>
<comment type="similarity">
    <text evidence="2">Belongs to the class-A beta-lactamase family.</text>
</comment>
<dbReference type="GO" id="GO:0008800">
    <property type="term" value="F:beta-lactamase activity"/>
    <property type="evidence" value="ECO:0007669"/>
    <property type="project" value="UniProtKB-EC"/>
</dbReference>
<dbReference type="GO" id="GO:0030655">
    <property type="term" value="P:beta-lactam antibiotic catabolic process"/>
    <property type="evidence" value="ECO:0007669"/>
    <property type="project" value="InterPro"/>
</dbReference>
<comment type="catalytic activity">
    <reaction evidence="1">
        <text>a beta-lactam + H2O = a substituted beta-amino acid</text>
        <dbReference type="Rhea" id="RHEA:20401"/>
        <dbReference type="ChEBI" id="CHEBI:15377"/>
        <dbReference type="ChEBI" id="CHEBI:35627"/>
        <dbReference type="ChEBI" id="CHEBI:140347"/>
        <dbReference type="EC" id="3.5.2.6"/>
    </reaction>
</comment>
<dbReference type="HOGENOM" id="CLU_796156_0_0_7"/>
<evidence type="ECO:0000313" key="7">
    <source>
        <dbReference type="Proteomes" id="UP000006695"/>
    </source>
</evidence>
<proteinExistence type="inferred from homology"/>
<evidence type="ECO:0000256" key="2">
    <source>
        <dbReference type="ARBA" id="ARBA00009009"/>
    </source>
</evidence>
<gene>
    <name evidence="6" type="ordered locus">Gura_3441</name>
</gene>
<dbReference type="InterPro" id="IPR000871">
    <property type="entry name" value="Beta-lactam_class-A"/>
</dbReference>
<feature type="transmembrane region" description="Helical" evidence="4">
    <location>
        <begin position="12"/>
        <end position="32"/>
    </location>
</feature>
<evidence type="ECO:0000313" key="6">
    <source>
        <dbReference type="EMBL" id="ABQ27597.1"/>
    </source>
</evidence>
<dbReference type="EMBL" id="CP000698">
    <property type="protein sequence ID" value="ABQ27597.1"/>
    <property type="molecule type" value="Genomic_DNA"/>
</dbReference>